<dbReference type="AlphaFoldDB" id="A0A6I2MLA0"/>
<proteinExistence type="predicted"/>
<dbReference type="Pfam" id="PF02230">
    <property type="entry name" value="Abhydrolase_2"/>
    <property type="match status" value="1"/>
</dbReference>
<dbReference type="RefSeq" id="WP_154366627.1">
    <property type="nucleotide sequence ID" value="NZ_WKJH01000008.1"/>
</dbReference>
<dbReference type="EMBL" id="WKJH01000008">
    <property type="protein sequence ID" value="MRX64593.1"/>
    <property type="molecule type" value="Genomic_DNA"/>
</dbReference>
<organism evidence="2 3">
    <name type="scientific">Maribacter luteus</name>
    <dbReference type="NCBI Taxonomy" id="2594478"/>
    <lineage>
        <taxon>Bacteria</taxon>
        <taxon>Pseudomonadati</taxon>
        <taxon>Bacteroidota</taxon>
        <taxon>Flavobacteriia</taxon>
        <taxon>Flavobacteriales</taxon>
        <taxon>Flavobacteriaceae</taxon>
        <taxon>Maribacter</taxon>
    </lineage>
</organism>
<gene>
    <name evidence="2" type="ORF">GJ691_10465</name>
</gene>
<dbReference type="SUPFAM" id="SSF53474">
    <property type="entry name" value="alpha/beta-Hydrolases"/>
    <property type="match status" value="1"/>
</dbReference>
<dbReference type="Gene3D" id="3.40.50.1820">
    <property type="entry name" value="alpha/beta hydrolase"/>
    <property type="match status" value="1"/>
</dbReference>
<reference evidence="2 3" key="1">
    <citation type="submission" date="2019-11" db="EMBL/GenBank/DDBJ databases">
        <title>Maribacter lutea sp. nov., a marine bacterium isolated from intertidal sand.</title>
        <authorList>
            <person name="Liu A."/>
        </authorList>
    </citation>
    <scope>NUCLEOTIDE SEQUENCE [LARGE SCALE GENOMIC DNA]</scope>
    <source>
        <strain evidence="2 3">RZ05</strain>
    </source>
</reference>
<dbReference type="Proteomes" id="UP000443153">
    <property type="component" value="Unassembled WGS sequence"/>
</dbReference>
<evidence type="ECO:0000259" key="1">
    <source>
        <dbReference type="Pfam" id="PF02230"/>
    </source>
</evidence>
<accession>A0A6I2MLA0</accession>
<dbReference type="GO" id="GO:0016787">
    <property type="term" value="F:hydrolase activity"/>
    <property type="evidence" value="ECO:0007669"/>
    <property type="project" value="InterPro"/>
</dbReference>
<name>A0A6I2MLA0_9FLAO</name>
<comment type="caution">
    <text evidence="2">The sequence shown here is derived from an EMBL/GenBank/DDBJ whole genome shotgun (WGS) entry which is preliminary data.</text>
</comment>
<dbReference type="InterPro" id="IPR003140">
    <property type="entry name" value="PLipase/COase/thioEstase"/>
</dbReference>
<evidence type="ECO:0000313" key="2">
    <source>
        <dbReference type="EMBL" id="MRX64593.1"/>
    </source>
</evidence>
<dbReference type="InterPro" id="IPR029058">
    <property type="entry name" value="AB_hydrolase_fold"/>
</dbReference>
<evidence type="ECO:0000313" key="3">
    <source>
        <dbReference type="Proteomes" id="UP000443153"/>
    </source>
</evidence>
<sequence>MKQVEKLVTFQTTNSYTTLNSLSDKTKNVWLVFHGIGYLSRYFLKYFKDLPCDENYIIAPQAPSKYYLNNEYRHVGASWLTKENTALETKNVLNYLDAVFDSENLPPSCNLIVFGYSQGVSIATRWVKHSKLKCHQLVLYAGGIPNELRPGDFDFLIENNTKVTALVGDQDEYINAERLQKEKERIKSLFSGKAKFKIFEGKHEVKKELLNQFL</sequence>
<feature type="domain" description="Phospholipase/carboxylesterase/thioesterase" evidence="1">
    <location>
        <begin position="20"/>
        <end position="210"/>
    </location>
</feature>
<keyword evidence="3" id="KW-1185">Reference proteome</keyword>
<protein>
    <submittedName>
        <fullName evidence="2">Esterase</fullName>
    </submittedName>
</protein>
<dbReference type="OrthoDB" id="595091at2"/>